<reference evidence="2 3" key="1">
    <citation type="submission" date="2021-08" db="EMBL/GenBank/DDBJ databases">
        <authorList>
            <person name="Tuo L."/>
        </authorList>
    </citation>
    <scope>NUCLEOTIDE SEQUENCE [LARGE SCALE GENOMIC DNA]</scope>
    <source>
        <strain evidence="2 3">JCM 31229</strain>
    </source>
</reference>
<dbReference type="Proteomes" id="UP000706039">
    <property type="component" value="Unassembled WGS sequence"/>
</dbReference>
<proteinExistence type="predicted"/>
<keyword evidence="3" id="KW-1185">Reference proteome</keyword>
<organism evidence="2 3">
    <name type="scientific">Sphingomonas colocasiae</name>
    <dbReference type="NCBI Taxonomy" id="1848973"/>
    <lineage>
        <taxon>Bacteria</taxon>
        <taxon>Pseudomonadati</taxon>
        <taxon>Pseudomonadota</taxon>
        <taxon>Alphaproteobacteria</taxon>
        <taxon>Sphingomonadales</taxon>
        <taxon>Sphingomonadaceae</taxon>
        <taxon>Sphingomonas</taxon>
    </lineage>
</organism>
<keyword evidence="1" id="KW-0472">Membrane</keyword>
<feature type="transmembrane region" description="Helical" evidence="1">
    <location>
        <begin position="43"/>
        <end position="62"/>
    </location>
</feature>
<accession>A0ABS7PRR5</accession>
<feature type="transmembrane region" description="Helical" evidence="1">
    <location>
        <begin position="6"/>
        <end position="22"/>
    </location>
</feature>
<dbReference type="InterPro" id="IPR021762">
    <property type="entry name" value="DUF3325"/>
</dbReference>
<name>A0ABS7PRR5_9SPHN</name>
<keyword evidence="1" id="KW-1133">Transmembrane helix</keyword>
<sequence>MIGILSAATAWLGFACLCLAMDRHQRDILGRRLSDSASRRLRLTGFAAIALGLATAIAALGWGYGAVLWFGLLTLGAAPIIALLSAWSSRAKR</sequence>
<gene>
    <name evidence="2" type="ORF">K7G82_17130</name>
</gene>
<feature type="transmembrane region" description="Helical" evidence="1">
    <location>
        <begin position="68"/>
        <end position="87"/>
    </location>
</feature>
<comment type="caution">
    <text evidence="2">The sequence shown here is derived from an EMBL/GenBank/DDBJ whole genome shotgun (WGS) entry which is preliminary data.</text>
</comment>
<dbReference type="EMBL" id="JAINVV010000008">
    <property type="protein sequence ID" value="MBY8824032.1"/>
    <property type="molecule type" value="Genomic_DNA"/>
</dbReference>
<dbReference type="RefSeq" id="WP_222991129.1">
    <property type="nucleotide sequence ID" value="NZ_JAINVV010000008.1"/>
</dbReference>
<evidence type="ECO:0000313" key="2">
    <source>
        <dbReference type="EMBL" id="MBY8824032.1"/>
    </source>
</evidence>
<protein>
    <submittedName>
        <fullName evidence="2">DUF3325 domain-containing protein</fullName>
    </submittedName>
</protein>
<keyword evidence="1" id="KW-0812">Transmembrane</keyword>
<dbReference type="Pfam" id="PF11804">
    <property type="entry name" value="DUF3325"/>
    <property type="match status" value="1"/>
</dbReference>
<evidence type="ECO:0000256" key="1">
    <source>
        <dbReference type="SAM" id="Phobius"/>
    </source>
</evidence>
<evidence type="ECO:0000313" key="3">
    <source>
        <dbReference type="Proteomes" id="UP000706039"/>
    </source>
</evidence>